<reference evidence="1 2" key="1">
    <citation type="submission" date="2021-05" db="EMBL/GenBank/DDBJ databases">
        <title>A Polyphasic approach of four new species of the genus Ohtaekwangia: Ohtaekwangia histidinii sp. nov., Ohtaekwangia cretensis sp. nov., Ohtaekwangia indiensis sp. nov., Ohtaekwangia reichenbachii sp. nov. from diverse environment.</title>
        <authorList>
            <person name="Octaviana S."/>
        </authorList>
    </citation>
    <scope>NUCLEOTIDE SEQUENCE [LARGE SCALE GENOMIC DNA]</scope>
    <source>
        <strain evidence="1 2">PWU37</strain>
    </source>
</reference>
<dbReference type="RefSeq" id="WP_254090552.1">
    <property type="nucleotide sequence ID" value="NZ_JAHESC010000015.1"/>
</dbReference>
<name>A0AAP2GID7_9BACT</name>
<dbReference type="Proteomes" id="UP001319180">
    <property type="component" value="Unassembled WGS sequence"/>
</dbReference>
<keyword evidence="2" id="KW-1185">Reference proteome</keyword>
<dbReference type="EMBL" id="JAHESC010000015">
    <property type="protein sequence ID" value="MBT1687320.1"/>
    <property type="molecule type" value="Genomic_DNA"/>
</dbReference>
<dbReference type="AlphaFoldDB" id="A0AAP2GID7"/>
<proteinExistence type="predicted"/>
<comment type="caution">
    <text evidence="1">The sequence shown here is derived from an EMBL/GenBank/DDBJ whole genome shotgun (WGS) entry which is preliminary data.</text>
</comment>
<sequence length="81" mass="9190">MKKDTNNSSKGISKGAAIFQKMLEDKNAIRAHIQNGGRISDLKDQYSFVKPVSTILHVRNESRQDILRAYEDLNRSVEKVS</sequence>
<organism evidence="1 2">
    <name type="scientific">Dawidia soli</name>
    <dbReference type="NCBI Taxonomy" id="2782352"/>
    <lineage>
        <taxon>Bacteria</taxon>
        <taxon>Pseudomonadati</taxon>
        <taxon>Bacteroidota</taxon>
        <taxon>Cytophagia</taxon>
        <taxon>Cytophagales</taxon>
        <taxon>Chryseotaleaceae</taxon>
        <taxon>Dawidia</taxon>
    </lineage>
</organism>
<gene>
    <name evidence="1" type="ORF">KK078_12175</name>
</gene>
<accession>A0AAP2GID7</accession>
<evidence type="ECO:0000313" key="2">
    <source>
        <dbReference type="Proteomes" id="UP001319180"/>
    </source>
</evidence>
<protein>
    <submittedName>
        <fullName evidence="1">Uncharacterized protein</fullName>
    </submittedName>
</protein>
<evidence type="ECO:0000313" key="1">
    <source>
        <dbReference type="EMBL" id="MBT1687320.1"/>
    </source>
</evidence>